<dbReference type="GO" id="GO:0046872">
    <property type="term" value="F:metal ion binding"/>
    <property type="evidence" value="ECO:0007669"/>
    <property type="project" value="UniProtKB-KW"/>
</dbReference>
<evidence type="ECO:0000259" key="13">
    <source>
        <dbReference type="PROSITE" id="PS51074"/>
    </source>
</evidence>
<gene>
    <name evidence="14" type="ORF">GP486_002112</name>
</gene>
<reference evidence="14" key="1">
    <citation type="submission" date="2021-03" db="EMBL/GenBank/DDBJ databases">
        <title>Comparative genomics and phylogenomic investigation of the class Geoglossomycetes provide insights into ecological specialization and systematics.</title>
        <authorList>
            <person name="Melie T."/>
            <person name="Pirro S."/>
            <person name="Miller A.N."/>
            <person name="Quandt A."/>
        </authorList>
    </citation>
    <scope>NUCLEOTIDE SEQUENCE</scope>
    <source>
        <strain evidence="14">CAQ_001_2017</strain>
    </source>
</reference>
<feature type="domain" description="J" evidence="12">
    <location>
        <begin position="11"/>
        <end position="87"/>
    </location>
</feature>
<keyword evidence="11" id="KW-0539">Nucleus</keyword>
<dbReference type="Proteomes" id="UP000750711">
    <property type="component" value="Unassembled WGS sequence"/>
</dbReference>
<comment type="function">
    <text evidence="1">Required for the first step of diphthamide biosynthesis, the transfer of 3-amino-3-carboxypropyl from S-adenosyl-L-methionine to a histidine residue. Diphthamide is a post-translational modification of histidine which occurs in elongation factor 2.</text>
</comment>
<dbReference type="GO" id="GO:0017183">
    <property type="term" value="P:protein histidyl modification to diphthamide"/>
    <property type="evidence" value="ECO:0007669"/>
    <property type="project" value="InterPro"/>
</dbReference>
<evidence type="ECO:0000256" key="4">
    <source>
        <dbReference type="ARBA" id="ARBA00005156"/>
    </source>
</evidence>
<dbReference type="InterPro" id="IPR036671">
    <property type="entry name" value="DPH_MB_sf"/>
</dbReference>
<comment type="subcellular location">
    <subcellularLocation>
        <location evidence="3">Cytoplasm</location>
    </subcellularLocation>
    <subcellularLocation>
        <location evidence="2">Nucleus</location>
    </subcellularLocation>
</comment>
<dbReference type="InterPro" id="IPR036869">
    <property type="entry name" value="J_dom_sf"/>
</dbReference>
<evidence type="ECO:0000256" key="10">
    <source>
        <dbReference type="ARBA" id="ARBA00023004"/>
    </source>
</evidence>
<dbReference type="SMART" id="SM00271">
    <property type="entry name" value="DnaJ"/>
    <property type="match status" value="1"/>
</dbReference>
<keyword evidence="9" id="KW-0862">Zinc</keyword>
<keyword evidence="7" id="KW-0963">Cytoplasm</keyword>
<sequence length="188" mass="21292">MAGQQPIKIPTYYEQLDLYSSGPGNCFSLQDIRLAYRRALLLHHPDKSNASNRSQNSRKDKYTIDQITSAYKILSNPVTRAEYDRLLSLEPSTAFHPLNRPKGFGDSFRSGLETVDLDDLEFDGNRGVWYRSCRCGDERGFLVSENQLAEEANNGEIIAGCQGCSLWLRIQFEVLEEAPEEPKDGRNP</sequence>
<dbReference type="Pfam" id="PF00226">
    <property type="entry name" value="DnaJ"/>
    <property type="match status" value="1"/>
</dbReference>
<keyword evidence="10" id="KW-0408">Iron</keyword>
<comment type="similarity">
    <text evidence="5">Belongs to the DPH4 family.</text>
</comment>
<protein>
    <recommendedName>
        <fullName evidence="6">Diphthamide biosynthesis protein 4</fullName>
    </recommendedName>
</protein>
<proteinExistence type="inferred from homology"/>
<dbReference type="AlphaFoldDB" id="A0A9P8RSF4"/>
<dbReference type="PANTHER" id="PTHR21454">
    <property type="entry name" value="DPH3 HOMOLOG-RELATED"/>
    <property type="match status" value="1"/>
</dbReference>
<dbReference type="EMBL" id="JAGHQM010000219">
    <property type="protein sequence ID" value="KAH0563319.1"/>
    <property type="molecule type" value="Genomic_DNA"/>
</dbReference>
<evidence type="ECO:0000256" key="5">
    <source>
        <dbReference type="ARBA" id="ARBA00006169"/>
    </source>
</evidence>
<evidence type="ECO:0000256" key="3">
    <source>
        <dbReference type="ARBA" id="ARBA00004496"/>
    </source>
</evidence>
<dbReference type="Gene3D" id="1.10.287.110">
    <property type="entry name" value="DnaJ domain"/>
    <property type="match status" value="1"/>
</dbReference>
<accession>A0A9P8RSF4</accession>
<evidence type="ECO:0000256" key="7">
    <source>
        <dbReference type="ARBA" id="ARBA00022490"/>
    </source>
</evidence>
<evidence type="ECO:0000256" key="9">
    <source>
        <dbReference type="ARBA" id="ARBA00022833"/>
    </source>
</evidence>
<evidence type="ECO:0000256" key="2">
    <source>
        <dbReference type="ARBA" id="ARBA00004123"/>
    </source>
</evidence>
<evidence type="ECO:0000313" key="14">
    <source>
        <dbReference type="EMBL" id="KAH0563319.1"/>
    </source>
</evidence>
<dbReference type="GO" id="GO:0005737">
    <property type="term" value="C:cytoplasm"/>
    <property type="evidence" value="ECO:0007669"/>
    <property type="project" value="UniProtKB-SubCell"/>
</dbReference>
<dbReference type="GO" id="GO:0005634">
    <property type="term" value="C:nucleus"/>
    <property type="evidence" value="ECO:0007669"/>
    <property type="project" value="UniProtKB-SubCell"/>
</dbReference>
<dbReference type="InterPro" id="IPR044248">
    <property type="entry name" value="DPH3/4-like"/>
</dbReference>
<dbReference type="PANTHER" id="PTHR21454:SF46">
    <property type="entry name" value="DIPHTHAMIDE BIOSYNTHESIS PROTEIN 4"/>
    <property type="match status" value="1"/>
</dbReference>
<feature type="domain" description="DPH-type MB" evidence="13">
    <location>
        <begin position="111"/>
        <end position="173"/>
    </location>
</feature>
<organism evidence="14 15">
    <name type="scientific">Trichoglossum hirsutum</name>
    <dbReference type="NCBI Taxonomy" id="265104"/>
    <lineage>
        <taxon>Eukaryota</taxon>
        <taxon>Fungi</taxon>
        <taxon>Dikarya</taxon>
        <taxon>Ascomycota</taxon>
        <taxon>Pezizomycotina</taxon>
        <taxon>Geoglossomycetes</taxon>
        <taxon>Geoglossales</taxon>
        <taxon>Geoglossaceae</taxon>
        <taxon>Trichoglossum</taxon>
    </lineage>
</organism>
<dbReference type="PROSITE" id="PS51074">
    <property type="entry name" value="DPH_MB"/>
    <property type="match status" value="1"/>
</dbReference>
<comment type="pathway">
    <text evidence="4">Protein modification; peptidyl-diphthamide biosynthesis.</text>
</comment>
<keyword evidence="8" id="KW-0479">Metal-binding</keyword>
<dbReference type="Pfam" id="PF05207">
    <property type="entry name" value="Zn_ribbon_CSL"/>
    <property type="match status" value="1"/>
</dbReference>
<keyword evidence="15" id="KW-1185">Reference proteome</keyword>
<dbReference type="SUPFAM" id="SSF144217">
    <property type="entry name" value="CSL zinc finger"/>
    <property type="match status" value="1"/>
</dbReference>
<dbReference type="InterPro" id="IPR007872">
    <property type="entry name" value="DPH_MB_dom"/>
</dbReference>
<dbReference type="InterPro" id="IPR001623">
    <property type="entry name" value="DnaJ_domain"/>
</dbReference>
<evidence type="ECO:0000256" key="8">
    <source>
        <dbReference type="ARBA" id="ARBA00022723"/>
    </source>
</evidence>
<evidence type="ECO:0000256" key="11">
    <source>
        <dbReference type="ARBA" id="ARBA00023242"/>
    </source>
</evidence>
<comment type="caution">
    <text evidence="14">The sequence shown here is derived from an EMBL/GenBank/DDBJ whole genome shotgun (WGS) entry which is preliminary data.</text>
</comment>
<evidence type="ECO:0000256" key="1">
    <source>
        <dbReference type="ARBA" id="ARBA00003474"/>
    </source>
</evidence>
<dbReference type="CDD" id="cd06257">
    <property type="entry name" value="DnaJ"/>
    <property type="match status" value="1"/>
</dbReference>
<evidence type="ECO:0000259" key="12">
    <source>
        <dbReference type="PROSITE" id="PS50076"/>
    </source>
</evidence>
<evidence type="ECO:0000313" key="15">
    <source>
        <dbReference type="Proteomes" id="UP000750711"/>
    </source>
</evidence>
<dbReference type="SUPFAM" id="SSF46565">
    <property type="entry name" value="Chaperone J-domain"/>
    <property type="match status" value="1"/>
</dbReference>
<evidence type="ECO:0000256" key="6">
    <source>
        <dbReference type="ARBA" id="ARBA00021797"/>
    </source>
</evidence>
<dbReference type="PROSITE" id="PS50076">
    <property type="entry name" value="DNAJ_2"/>
    <property type="match status" value="1"/>
</dbReference>
<name>A0A9P8RSF4_9PEZI</name>
<dbReference type="Gene3D" id="3.10.660.10">
    <property type="entry name" value="DPH Zinc finger"/>
    <property type="match status" value="1"/>
</dbReference>